<dbReference type="GO" id="GO:0004674">
    <property type="term" value="F:protein serine/threonine kinase activity"/>
    <property type="evidence" value="ECO:0007669"/>
    <property type="project" value="UniProtKB-EC"/>
</dbReference>
<evidence type="ECO:0000313" key="2">
    <source>
        <dbReference type="EMBL" id="CAG4917397.1"/>
    </source>
</evidence>
<keyword evidence="2" id="KW-0808">Transferase</keyword>
<protein>
    <submittedName>
        <fullName evidence="2">Serine/threonine-protein kinase RsbT</fullName>
        <ecNumber evidence="2">2.7.11.1</ecNumber>
    </submittedName>
</protein>
<proteinExistence type="predicted"/>
<accession>A0A9N8S0C6</accession>
<name>A0A9N8S0C6_9BURK</name>
<keyword evidence="3" id="KW-1185">Reference proteome</keyword>
<feature type="domain" description="Histidine kinase/HSP90-like ATPase" evidence="1">
    <location>
        <begin position="52"/>
        <end position="146"/>
    </location>
</feature>
<keyword evidence="2" id="KW-0418">Kinase</keyword>
<dbReference type="CDD" id="cd16934">
    <property type="entry name" value="HATPase_RsbT-like"/>
    <property type="match status" value="1"/>
</dbReference>
<dbReference type="AlphaFoldDB" id="A0A9N8S0C6"/>
<dbReference type="InterPro" id="IPR003594">
    <property type="entry name" value="HATPase_dom"/>
</dbReference>
<dbReference type="InterPro" id="IPR036890">
    <property type="entry name" value="HATPase_C_sf"/>
</dbReference>
<organism evidence="2 3">
    <name type="scientific">Paraburkholderia saeva</name>
    <dbReference type="NCBI Taxonomy" id="2777537"/>
    <lineage>
        <taxon>Bacteria</taxon>
        <taxon>Pseudomonadati</taxon>
        <taxon>Pseudomonadota</taxon>
        <taxon>Betaproteobacteria</taxon>
        <taxon>Burkholderiales</taxon>
        <taxon>Burkholderiaceae</taxon>
        <taxon>Paraburkholderia</taxon>
    </lineage>
</organism>
<dbReference type="EC" id="2.7.11.1" evidence="2"/>
<reference evidence="2" key="1">
    <citation type="submission" date="2021-04" db="EMBL/GenBank/DDBJ databases">
        <authorList>
            <person name="Vanwijnsberghe S."/>
        </authorList>
    </citation>
    <scope>NUCLEOTIDE SEQUENCE</scope>
    <source>
        <strain evidence="2">LMG 31841</strain>
    </source>
</reference>
<dbReference type="Proteomes" id="UP000789704">
    <property type="component" value="Unassembled WGS sequence"/>
</dbReference>
<evidence type="ECO:0000259" key="1">
    <source>
        <dbReference type="Pfam" id="PF02518"/>
    </source>
</evidence>
<sequence>MNYADTGGLSGESARDATAPAQILPITNDEQIVRLRQYVRERAVEQGLSLVDQTKLVTAASELARNTLLYGGGGEAQCYVLERNGRRGVRLAFVDGGPGIADVPRAMTDGFTSGSGLGLGLGGAKRLCDEFSIHSTPGVGTTVTITKWKP</sequence>
<evidence type="ECO:0000313" key="3">
    <source>
        <dbReference type="Proteomes" id="UP000789704"/>
    </source>
</evidence>
<comment type="caution">
    <text evidence="2">The sequence shown here is derived from an EMBL/GenBank/DDBJ whole genome shotgun (WGS) entry which is preliminary data.</text>
</comment>
<dbReference type="Gene3D" id="3.30.565.10">
    <property type="entry name" value="Histidine kinase-like ATPase, C-terminal domain"/>
    <property type="match status" value="1"/>
</dbReference>
<dbReference type="RefSeq" id="WP_228882139.1">
    <property type="nucleotide sequence ID" value="NZ_CAJQYX010000001.1"/>
</dbReference>
<dbReference type="EMBL" id="CAJQZC010000010">
    <property type="protein sequence ID" value="CAG4917397.1"/>
    <property type="molecule type" value="Genomic_DNA"/>
</dbReference>
<dbReference type="SUPFAM" id="SSF55874">
    <property type="entry name" value="ATPase domain of HSP90 chaperone/DNA topoisomerase II/histidine kinase"/>
    <property type="match status" value="1"/>
</dbReference>
<dbReference type="Pfam" id="PF02518">
    <property type="entry name" value="HATPase_c"/>
    <property type="match status" value="1"/>
</dbReference>
<gene>
    <name evidence="2" type="primary">rsbT</name>
    <name evidence="2" type="ORF">LMG31841_04677</name>
</gene>